<organism evidence="1 2">
    <name type="scientific">Streptococcus infantis ATCC 700779</name>
    <dbReference type="NCBI Taxonomy" id="889204"/>
    <lineage>
        <taxon>Bacteria</taxon>
        <taxon>Bacillati</taxon>
        <taxon>Bacillota</taxon>
        <taxon>Bacilli</taxon>
        <taxon>Lactobacillales</taxon>
        <taxon>Streptococcaceae</taxon>
        <taxon>Streptococcus</taxon>
    </lineage>
</organism>
<protein>
    <recommendedName>
        <fullName evidence="3">Enterocin A Immunity</fullName>
    </recommendedName>
</protein>
<evidence type="ECO:0000313" key="2">
    <source>
        <dbReference type="Proteomes" id="UP000002815"/>
    </source>
</evidence>
<dbReference type="Proteomes" id="UP000002815">
    <property type="component" value="Unassembled WGS sequence"/>
</dbReference>
<reference evidence="1 2" key="1">
    <citation type="submission" date="2010-12" db="EMBL/GenBank/DDBJ databases">
        <authorList>
            <person name="Muzny D."/>
            <person name="Qin X."/>
            <person name="Deng J."/>
            <person name="Jiang H."/>
            <person name="Liu Y."/>
            <person name="Qu J."/>
            <person name="Song X.-Z."/>
            <person name="Zhang L."/>
            <person name="Thornton R."/>
            <person name="Coyle M."/>
            <person name="Francisco L."/>
            <person name="Jackson L."/>
            <person name="Javaid M."/>
            <person name="Korchina V."/>
            <person name="Kovar C."/>
            <person name="Mata R."/>
            <person name="Mathew T."/>
            <person name="Ngo R."/>
            <person name="Nguyen L."/>
            <person name="Nguyen N."/>
            <person name="Okwuonu G."/>
            <person name="Ongeri F."/>
            <person name="Pham C."/>
            <person name="Simmons D."/>
            <person name="Wilczek-Boney K."/>
            <person name="Hale W."/>
            <person name="Jakkamsetti A."/>
            <person name="Pham P."/>
            <person name="Ruth R."/>
            <person name="San Lucas F."/>
            <person name="Warren J."/>
            <person name="Zhang J."/>
            <person name="Zhao Z."/>
            <person name="Zhou C."/>
            <person name="Zhu D."/>
            <person name="Lee S."/>
            <person name="Bess C."/>
            <person name="Blankenburg K."/>
            <person name="Forbes L."/>
            <person name="Fu Q."/>
            <person name="Gubbala S."/>
            <person name="Hirani K."/>
            <person name="Jayaseelan J.C."/>
            <person name="Lara F."/>
            <person name="Munidasa M."/>
            <person name="Palculict T."/>
            <person name="Patil S."/>
            <person name="Pu L.-L."/>
            <person name="Saada N."/>
            <person name="Tang L."/>
            <person name="Weissenberger G."/>
            <person name="Zhu Y."/>
            <person name="Hemphill L."/>
            <person name="Shang Y."/>
            <person name="Youmans B."/>
            <person name="Ayvaz T."/>
            <person name="Ross M."/>
            <person name="Santibanez J."/>
            <person name="Aqrawi P."/>
            <person name="Gross S."/>
            <person name="Joshi V."/>
            <person name="Fowler G."/>
            <person name="Nazareth L."/>
            <person name="Reid J."/>
            <person name="Worley K."/>
            <person name="Petrosino J."/>
            <person name="Highlander S."/>
            <person name="Gibbs R."/>
        </authorList>
    </citation>
    <scope>NUCLEOTIDE SEQUENCE [LARGE SCALE GENOMIC DNA]</scope>
    <source>
        <strain evidence="1 2">ATCC 700779</strain>
    </source>
</reference>
<sequence>MEVIGMEEPNLETLIRDLYNNARQNLSEDLVNALLETAKQLPGTNERLLAVRLSGLVTLELLKNPKTPAPELVNLARFIKREEAKYRGSAASAFMIGELFKML</sequence>
<evidence type="ECO:0008006" key="3">
    <source>
        <dbReference type="Google" id="ProtNLM"/>
    </source>
</evidence>
<dbReference type="eggNOG" id="ENOG50304C4">
    <property type="taxonomic scope" value="Bacteria"/>
</dbReference>
<comment type="caution">
    <text evidence="1">The sequence shown here is derived from an EMBL/GenBank/DDBJ whole genome shotgun (WGS) entry which is preliminary data.</text>
</comment>
<dbReference type="EMBL" id="AEVD01000003">
    <property type="protein sequence ID" value="EFX37604.1"/>
    <property type="molecule type" value="Genomic_DNA"/>
</dbReference>
<evidence type="ECO:0000313" key="1">
    <source>
        <dbReference type="EMBL" id="EFX37604.1"/>
    </source>
</evidence>
<name>E8JY19_9STRE</name>
<dbReference type="HOGENOM" id="CLU_2332476_0_0_9"/>
<proteinExistence type="predicted"/>
<dbReference type="SUPFAM" id="SSF109797">
    <property type="entry name" value="Bacteriocin immunity protein-like"/>
    <property type="match status" value="1"/>
</dbReference>
<accession>E8JY19</accession>
<dbReference type="AlphaFoldDB" id="E8JY19"/>
<dbReference type="Pfam" id="PF08951">
    <property type="entry name" value="EntA_Immun"/>
    <property type="match status" value="1"/>
</dbReference>
<gene>
    <name evidence="1" type="ORF">HMPREF9423_0132</name>
</gene>
<keyword evidence="2" id="KW-1185">Reference proteome</keyword>
<dbReference type="InterPro" id="IPR015046">
    <property type="entry name" value="LciA_Immunity-like"/>
</dbReference>